<evidence type="ECO:0000313" key="1">
    <source>
        <dbReference type="EMBL" id="EFL43910.1"/>
    </source>
</evidence>
<dbReference type="Proteomes" id="UP000004431">
    <property type="component" value="Unassembled WGS sequence"/>
</dbReference>
<dbReference type="EMBL" id="AEDQ01000027">
    <property type="protein sequence ID" value="EFL43910.1"/>
    <property type="molecule type" value="Genomic_DNA"/>
</dbReference>
<sequence length="49" mass="5499">MGTWCCCVLRERVCGAIEHSSCYRQPGGCRFLSFCLSVSRDMSMQFLGS</sequence>
<comment type="caution">
    <text evidence="1">The sequence shown here is derived from an EMBL/GenBank/DDBJ whole genome shotgun (WGS) entry which is preliminary data.</text>
</comment>
<proteinExistence type="predicted"/>
<evidence type="ECO:0000313" key="2">
    <source>
        <dbReference type="Proteomes" id="UP000004431"/>
    </source>
</evidence>
<reference evidence="1 2" key="1">
    <citation type="submission" date="2010-08" db="EMBL/GenBank/DDBJ databases">
        <authorList>
            <person name="Durkin A.S."/>
            <person name="Madupu R."/>
            <person name="Torralba M."/>
            <person name="Gillis M."/>
            <person name="Methe B."/>
            <person name="Sutton G."/>
            <person name="Nelson K.E."/>
        </authorList>
    </citation>
    <scope>NUCLEOTIDE SEQUENCE [LARGE SCALE GENOMIC DNA]</scope>
    <source>
        <strain evidence="1 2">PB189-T1-4</strain>
    </source>
</reference>
<name>A0ABP2IZP1_9ACTN</name>
<organism evidence="1 2">
    <name type="scientific">Fannyhessea vaginae PB189-T1-4</name>
    <dbReference type="NCBI Taxonomy" id="866774"/>
    <lineage>
        <taxon>Bacteria</taxon>
        <taxon>Bacillati</taxon>
        <taxon>Actinomycetota</taxon>
        <taxon>Coriobacteriia</taxon>
        <taxon>Coriobacteriales</taxon>
        <taxon>Atopobiaceae</taxon>
        <taxon>Fannyhessea</taxon>
    </lineage>
</organism>
<keyword evidence="2" id="KW-1185">Reference proteome</keyword>
<gene>
    <name evidence="1" type="ORF">HMPREF9248_0199</name>
</gene>
<accession>A0ABP2IZP1</accession>
<protein>
    <submittedName>
        <fullName evidence="1">Uncharacterized protein</fullName>
    </submittedName>
</protein>